<dbReference type="EMBL" id="UYJE01005317">
    <property type="protein sequence ID" value="VDI36286.1"/>
    <property type="molecule type" value="Genomic_DNA"/>
</dbReference>
<organism evidence="1 2">
    <name type="scientific">Mytilus galloprovincialis</name>
    <name type="common">Mediterranean mussel</name>
    <dbReference type="NCBI Taxonomy" id="29158"/>
    <lineage>
        <taxon>Eukaryota</taxon>
        <taxon>Metazoa</taxon>
        <taxon>Spiralia</taxon>
        <taxon>Lophotrochozoa</taxon>
        <taxon>Mollusca</taxon>
        <taxon>Bivalvia</taxon>
        <taxon>Autobranchia</taxon>
        <taxon>Pteriomorphia</taxon>
        <taxon>Mytilida</taxon>
        <taxon>Mytiloidea</taxon>
        <taxon>Mytilidae</taxon>
        <taxon>Mytilinae</taxon>
        <taxon>Mytilus</taxon>
    </lineage>
</organism>
<proteinExistence type="predicted"/>
<dbReference type="Proteomes" id="UP000596742">
    <property type="component" value="Unassembled WGS sequence"/>
</dbReference>
<name>A0A8B6ELK7_MYTGA</name>
<reference evidence="1" key="1">
    <citation type="submission" date="2018-11" db="EMBL/GenBank/DDBJ databases">
        <authorList>
            <person name="Alioto T."/>
            <person name="Alioto T."/>
        </authorList>
    </citation>
    <scope>NUCLEOTIDE SEQUENCE</scope>
</reference>
<evidence type="ECO:0000313" key="2">
    <source>
        <dbReference type="Proteomes" id="UP000596742"/>
    </source>
</evidence>
<dbReference type="OrthoDB" id="6285637at2759"/>
<keyword evidence="2" id="KW-1185">Reference proteome</keyword>
<protein>
    <submittedName>
        <fullName evidence="1">Uncharacterized protein</fullName>
    </submittedName>
</protein>
<sequence length="381" mass="44262">MLKKAGQRVIAGRKTVRIMKLQKPEKKMESWEKEEDDASLPFFNRKEGEVGIYMTIYDAKAENPKSYGSERFYYMDLTDKLFDHLSSADIVKLREDLEKKGALHGAYIERFSRGIVLAVGFDDIGALDSLWDLYQRGKLSMTFQDVIVNSTVLKKLKTTKIVLRSKILESEYNNCTNELLSRKMKRLEIKTREVDKKMVLRLAEQQRSFTDNVQSLKDTEENIELSLGEFALTMKQILPQGVLELKTIREFETNYKMAKGTSRVKNTKIIDQFTDMLGKLRTTFTEAFTQLYVPLLQVHSICESEKQKQIKRDIRRKINIGQELMKPEAPLKIVIHPVWARKILPREQSLFRGLVCVLPLAVEALKDIDFMLDEYINDFVL</sequence>
<accession>A0A8B6ELK7</accession>
<evidence type="ECO:0000313" key="1">
    <source>
        <dbReference type="EMBL" id="VDI36286.1"/>
    </source>
</evidence>
<gene>
    <name evidence="1" type="ORF">MGAL_10B066197</name>
</gene>
<comment type="caution">
    <text evidence="1">The sequence shown here is derived from an EMBL/GenBank/DDBJ whole genome shotgun (WGS) entry which is preliminary data.</text>
</comment>
<dbReference type="AlphaFoldDB" id="A0A8B6ELK7"/>